<keyword evidence="2" id="KW-1185">Reference proteome</keyword>
<sequence>MTPVSAQLFENLNSIVDELARCNPDGILALDRLIQRLRLAIDPHIPSCADLVRSQLSDSTGHVDRDSSVEGLSVTVDILRDILPLDSHVRSCKADVDQDEEISAAFRALRIAFGDHAELPEDDADFLQFAAQKLQDIAAEKA</sequence>
<evidence type="ECO:0000313" key="2">
    <source>
        <dbReference type="Proteomes" id="UP000076798"/>
    </source>
</evidence>
<dbReference type="EMBL" id="KV428086">
    <property type="protein sequence ID" value="KZT37335.1"/>
    <property type="molecule type" value="Genomic_DNA"/>
</dbReference>
<name>A0A166CDI7_9AGAM</name>
<gene>
    <name evidence="1" type="ORF">SISSUDRAFT_1048660</name>
</gene>
<dbReference type="Proteomes" id="UP000076798">
    <property type="component" value="Unassembled WGS sequence"/>
</dbReference>
<organism evidence="1 2">
    <name type="scientific">Sistotremastrum suecicum HHB10207 ss-3</name>
    <dbReference type="NCBI Taxonomy" id="1314776"/>
    <lineage>
        <taxon>Eukaryota</taxon>
        <taxon>Fungi</taxon>
        <taxon>Dikarya</taxon>
        <taxon>Basidiomycota</taxon>
        <taxon>Agaricomycotina</taxon>
        <taxon>Agaricomycetes</taxon>
        <taxon>Sistotremastrales</taxon>
        <taxon>Sistotremastraceae</taxon>
        <taxon>Sistotremastrum</taxon>
    </lineage>
</organism>
<reference evidence="1 2" key="1">
    <citation type="journal article" date="2016" name="Mol. Biol. Evol.">
        <title>Comparative Genomics of Early-Diverging Mushroom-Forming Fungi Provides Insights into the Origins of Lignocellulose Decay Capabilities.</title>
        <authorList>
            <person name="Nagy L.G."/>
            <person name="Riley R."/>
            <person name="Tritt A."/>
            <person name="Adam C."/>
            <person name="Daum C."/>
            <person name="Floudas D."/>
            <person name="Sun H."/>
            <person name="Yadav J.S."/>
            <person name="Pangilinan J."/>
            <person name="Larsson K.H."/>
            <person name="Matsuura K."/>
            <person name="Barry K."/>
            <person name="Labutti K."/>
            <person name="Kuo R."/>
            <person name="Ohm R.A."/>
            <person name="Bhattacharya S.S."/>
            <person name="Shirouzu T."/>
            <person name="Yoshinaga Y."/>
            <person name="Martin F.M."/>
            <person name="Grigoriev I.V."/>
            <person name="Hibbett D.S."/>
        </authorList>
    </citation>
    <scope>NUCLEOTIDE SEQUENCE [LARGE SCALE GENOMIC DNA]</scope>
    <source>
        <strain evidence="1 2">HHB10207 ss-3</strain>
    </source>
</reference>
<proteinExistence type="predicted"/>
<evidence type="ECO:0000313" key="1">
    <source>
        <dbReference type="EMBL" id="KZT37335.1"/>
    </source>
</evidence>
<accession>A0A166CDI7</accession>
<protein>
    <submittedName>
        <fullName evidence="1">Uncharacterized protein</fullName>
    </submittedName>
</protein>
<dbReference type="AlphaFoldDB" id="A0A166CDI7"/>